<reference evidence="3 4" key="1">
    <citation type="submission" date="2018-03" db="EMBL/GenBank/DDBJ databases">
        <title>Draft genome sequence of the first documented clinical Siccibacter turicensis isolate in Austria.</title>
        <authorList>
            <person name="Lepuschitz S."/>
            <person name="Pekard-Amenitsch S."/>
            <person name="Haunold R."/>
            <person name="Schill S."/>
            <person name="Mach R."/>
            <person name="Allerberger F."/>
            <person name="Ruppitsch W."/>
            <person name="Forsythe S.J."/>
        </authorList>
    </citation>
    <scope>NUCLEOTIDE SEQUENCE [LARGE SCALE GENOMIC DNA]</scope>
    <source>
        <strain evidence="3 4">6100069499-17</strain>
    </source>
</reference>
<comment type="caution">
    <text evidence="3">The sequence shown here is derived from an EMBL/GenBank/DDBJ whole genome shotgun (WGS) entry which is preliminary data.</text>
</comment>
<dbReference type="Proteomes" id="UP000240212">
    <property type="component" value="Unassembled WGS sequence"/>
</dbReference>
<dbReference type="InterPro" id="IPR057522">
    <property type="entry name" value="HofO_C"/>
</dbReference>
<feature type="transmembrane region" description="Helical" evidence="1">
    <location>
        <begin position="20"/>
        <end position="39"/>
    </location>
</feature>
<keyword evidence="1" id="KW-1133">Transmembrane helix</keyword>
<keyword evidence="1" id="KW-0472">Membrane</keyword>
<dbReference type="STRING" id="1388748.GCA_000463155_03887"/>
<dbReference type="EMBL" id="PYEP01000005">
    <property type="protein sequence ID" value="PSN07086.1"/>
    <property type="molecule type" value="Genomic_DNA"/>
</dbReference>
<organism evidence="3 4">
    <name type="scientific">Siccibacter turicensis</name>
    <dbReference type="NCBI Taxonomy" id="357233"/>
    <lineage>
        <taxon>Bacteria</taxon>
        <taxon>Pseudomonadati</taxon>
        <taxon>Pseudomonadota</taxon>
        <taxon>Gammaproteobacteria</taxon>
        <taxon>Enterobacterales</taxon>
        <taxon>Enterobacteriaceae</taxon>
        <taxon>Siccibacter</taxon>
    </lineage>
</organism>
<keyword evidence="1" id="KW-0812">Transmembrane</keyword>
<gene>
    <name evidence="3" type="ORF">C7G83_12530</name>
</gene>
<keyword evidence="4" id="KW-1185">Reference proteome</keyword>
<proteinExistence type="predicted"/>
<dbReference type="Pfam" id="PF25319">
    <property type="entry name" value="HofO"/>
    <property type="match status" value="1"/>
</dbReference>
<evidence type="ECO:0000313" key="3">
    <source>
        <dbReference type="EMBL" id="PSN07086.1"/>
    </source>
</evidence>
<evidence type="ECO:0000256" key="1">
    <source>
        <dbReference type="SAM" id="Phobius"/>
    </source>
</evidence>
<name>A0A2P8VHU2_9ENTR</name>
<evidence type="ECO:0000313" key="4">
    <source>
        <dbReference type="Proteomes" id="UP000240212"/>
    </source>
</evidence>
<feature type="domain" description="DNA utilization protein HofO C-terminal" evidence="2">
    <location>
        <begin position="85"/>
        <end position="155"/>
    </location>
</feature>
<evidence type="ECO:0000259" key="2">
    <source>
        <dbReference type="Pfam" id="PF25319"/>
    </source>
</evidence>
<dbReference type="AlphaFoldDB" id="A0A2P8VHU2"/>
<dbReference type="OrthoDB" id="6564173at2"/>
<sequence>MPGWIERWLSASATLRAVSGAMAMVLLGLLGAAGVARLTPVNETQRLPLADERLGLSTQLRHLPTRQALAQQRAKLAGEARPATFSAVAFCARHEASFVSWRPETSGGGELVVDADWAKVPGLFATLSPFWLSVSGFTLALVNGRLRLTLNLERVDAG</sequence>
<protein>
    <recommendedName>
        <fullName evidence="2">DNA utilization protein HofO C-terminal domain-containing protein</fullName>
    </recommendedName>
</protein>
<accession>A0A2P8VHU2</accession>
<dbReference type="RefSeq" id="WP_106877505.1">
    <property type="nucleotide sequence ID" value="NZ_PYEP01000005.1"/>
</dbReference>